<protein>
    <submittedName>
        <fullName evidence="1">Uncharacterized protein</fullName>
    </submittedName>
</protein>
<dbReference type="AlphaFoldDB" id="A0AAC9F742"/>
<evidence type="ECO:0000313" key="2">
    <source>
        <dbReference type="Proteomes" id="UP000061468"/>
    </source>
</evidence>
<organism evidence="1 2">
    <name type="scientific">Alteromonas mediterranea</name>
    <dbReference type="NCBI Taxonomy" id="314275"/>
    <lineage>
        <taxon>Bacteria</taxon>
        <taxon>Pseudomonadati</taxon>
        <taxon>Pseudomonadota</taxon>
        <taxon>Gammaproteobacteria</taxon>
        <taxon>Alteromonadales</taxon>
        <taxon>Alteromonadaceae</taxon>
        <taxon>Alteromonas/Salinimonas group</taxon>
        <taxon>Alteromonas</taxon>
    </lineage>
</organism>
<dbReference type="EMBL" id="CP013928">
    <property type="protein sequence ID" value="AMJ78488.1"/>
    <property type="molecule type" value="Genomic_DNA"/>
</dbReference>
<dbReference type="Proteomes" id="UP000061468">
    <property type="component" value="Chromosome"/>
</dbReference>
<proteinExistence type="predicted"/>
<reference evidence="1 2" key="1">
    <citation type="submission" date="2015-12" db="EMBL/GenBank/DDBJ databases">
        <title>Intraspecies pangenome expansion in the marine bacterium Alteromonas.</title>
        <authorList>
            <person name="Lopez-Perez M."/>
            <person name="Rodriguez-Valera F."/>
        </authorList>
    </citation>
    <scope>NUCLEOTIDE SEQUENCE [LARGE SCALE GENOMIC DNA]</scope>
    <source>
        <strain evidence="1 2">UM8</strain>
    </source>
</reference>
<name>A0AAC9F742_9ALTE</name>
<evidence type="ECO:0000313" key="1">
    <source>
        <dbReference type="EMBL" id="AMJ78488.1"/>
    </source>
</evidence>
<sequence>MTEKYDQELLELANQQYLEFFCLGVVRENVYEIIEALNSSEFDLFRDKLPSPFFSNQNDPSDISPILTAYSQVIPWEDYMGRYEEAERFFGDKQYEKAKEVLQKLEEDAVIRLPVVEALNKKIKAIEAEANEAWEYFQKMLN</sequence>
<gene>
    <name evidence="1" type="ORF">AV942_09410</name>
</gene>
<accession>A0AAC9F742</accession>